<dbReference type="PANTHER" id="PTHR38768:SF1">
    <property type="entry name" value="UPF0502 PROTEIN YCEH"/>
    <property type="match status" value="1"/>
</dbReference>
<evidence type="ECO:0000313" key="2">
    <source>
        <dbReference type="EMBL" id="MET3603296.1"/>
    </source>
</evidence>
<dbReference type="Proteomes" id="UP001549111">
    <property type="component" value="Unassembled WGS sequence"/>
</dbReference>
<reference evidence="2 3" key="1">
    <citation type="submission" date="2024-06" db="EMBL/GenBank/DDBJ databases">
        <title>Genomic Encyclopedia of Type Strains, Phase IV (KMG-IV): sequencing the most valuable type-strain genomes for metagenomic binning, comparative biology and taxonomic classification.</title>
        <authorList>
            <person name="Goeker M."/>
        </authorList>
    </citation>
    <scope>NUCLEOTIDE SEQUENCE [LARGE SCALE GENOMIC DNA]</scope>
    <source>
        <strain evidence="2 3">D-501</strain>
    </source>
</reference>
<comment type="caution">
    <text evidence="2">The sequence shown here is derived from an EMBL/GenBank/DDBJ whole genome shotgun (WGS) entry which is preliminary data.</text>
</comment>
<dbReference type="Gene3D" id="1.10.10.10">
    <property type="entry name" value="Winged helix-like DNA-binding domain superfamily/Winged helix DNA-binding domain"/>
    <property type="match status" value="2"/>
</dbReference>
<evidence type="ECO:0000313" key="3">
    <source>
        <dbReference type="Proteomes" id="UP001549111"/>
    </source>
</evidence>
<dbReference type="EMBL" id="JBEPLS010000003">
    <property type="protein sequence ID" value="MET3603296.1"/>
    <property type="molecule type" value="Genomic_DNA"/>
</dbReference>
<gene>
    <name evidence="2" type="ORF">ABIC99_001080</name>
</gene>
<dbReference type="InterPro" id="IPR007432">
    <property type="entry name" value="DUF480"/>
</dbReference>
<dbReference type="Pfam" id="PF04337">
    <property type="entry name" value="DUF480"/>
    <property type="match status" value="1"/>
</dbReference>
<name>A0ABV2IK30_9BURK</name>
<dbReference type="InterPro" id="IPR036390">
    <property type="entry name" value="WH_DNA-bd_sf"/>
</dbReference>
<dbReference type="RefSeq" id="WP_180692810.1">
    <property type="nucleotide sequence ID" value="NZ_CP035708.1"/>
</dbReference>
<proteinExistence type="inferred from homology"/>
<dbReference type="SUPFAM" id="SSF46785">
    <property type="entry name" value="Winged helix' DNA-binding domain"/>
    <property type="match status" value="2"/>
</dbReference>
<protein>
    <submittedName>
        <fullName evidence="2">Uncharacterized protein YceH (UPF0502 family)</fullName>
    </submittedName>
</protein>
<dbReference type="PANTHER" id="PTHR38768">
    <property type="entry name" value="UPF0502 PROTEIN YCEH"/>
    <property type="match status" value="1"/>
</dbReference>
<organism evidence="2 3">
    <name type="scientific">Sphaerotilus sulfidivorans</name>
    <dbReference type="NCBI Taxonomy" id="639200"/>
    <lineage>
        <taxon>Bacteria</taxon>
        <taxon>Pseudomonadati</taxon>
        <taxon>Pseudomonadota</taxon>
        <taxon>Betaproteobacteria</taxon>
        <taxon>Burkholderiales</taxon>
        <taxon>Sphaerotilaceae</taxon>
        <taxon>Sphaerotilus</taxon>
    </lineage>
</organism>
<dbReference type="HAMAP" id="MF_01584">
    <property type="entry name" value="UPF0502"/>
    <property type="match status" value="1"/>
</dbReference>
<comment type="similarity">
    <text evidence="1">Belongs to the UPF0502 family.</text>
</comment>
<accession>A0ABV2IK30</accession>
<sequence>MQRTVMIRRTLTALEARIVAVLVEKESTVPDTYPLSLNALCAGCSQKTARDPVMSVNEAQALAAIEELKALSLVVEISGTRTVKFEHNLGRALGVPGAAVALLATLMLRGPQTAAELRLHSERLHRFADVSSVEGFLDELAGKAEPMVRKLPRAPGARESRWVHLLCGEVQIEATGAEPGATAAAADAGLAEEVAVLRAEVAELRARLDRLAAALGIEV</sequence>
<evidence type="ECO:0000256" key="1">
    <source>
        <dbReference type="HAMAP-Rule" id="MF_01584"/>
    </source>
</evidence>
<keyword evidence="3" id="KW-1185">Reference proteome</keyword>
<dbReference type="InterPro" id="IPR036388">
    <property type="entry name" value="WH-like_DNA-bd_sf"/>
</dbReference>